<keyword evidence="3" id="KW-1185">Reference proteome</keyword>
<feature type="domain" description="Polymerase nucleotidyl transferase" evidence="1">
    <location>
        <begin position="51"/>
        <end position="115"/>
    </location>
</feature>
<evidence type="ECO:0000313" key="3">
    <source>
        <dbReference type="Proteomes" id="UP001349343"/>
    </source>
</evidence>
<dbReference type="Gene3D" id="3.30.460.10">
    <property type="entry name" value="Beta Polymerase, domain 2"/>
    <property type="match status" value="1"/>
</dbReference>
<dbReference type="InterPro" id="IPR002934">
    <property type="entry name" value="Polymerase_NTP_transf_dom"/>
</dbReference>
<evidence type="ECO:0000259" key="1">
    <source>
        <dbReference type="Pfam" id="PF01909"/>
    </source>
</evidence>
<dbReference type="Proteomes" id="UP001349343">
    <property type="component" value="Segment"/>
</dbReference>
<sequence>MELNEITKLVDKVYPDQINLKSFNFKKQLNPKIWEDNKLKKNVRKRLIKIAKEFVKSTDIEFIPVDIVIVGSIASFNWSKYSDIDLHIITDFKSINDNTELVKNYLYSKKCEWNNDHRDLKIYGYDVELYAQDINEENESNGIYSVKYNHWIKIPSTKHKQLDKNTIKEIAAMYINKIEYYNRKFDELSSDKAFLLLQSKVKYLYDLIIQGRKKSLPVEGEQATGNIIFKVLRRSGHLEMINKLKKKLFDKINSIEETYTVDDKKLITENLTNLQTLQNI</sequence>
<proteinExistence type="predicted"/>
<name>A0ABZ0Z4N4_9CAUD</name>
<dbReference type="SUPFAM" id="SSF81301">
    <property type="entry name" value="Nucleotidyltransferase"/>
    <property type="match status" value="1"/>
</dbReference>
<reference evidence="2 3" key="1">
    <citation type="submission" date="2023-11" db="EMBL/GenBank/DDBJ databases">
        <authorList>
            <person name="Cook R."/>
            <person name="Crisci M."/>
            <person name="Pye H."/>
            <person name="Adriaenssens E."/>
            <person name="Santini J."/>
        </authorList>
    </citation>
    <scope>NUCLEOTIDE SEQUENCE [LARGE SCALE GENOMIC DNA]</scope>
    <source>
        <strain evidence="2">Lak_Megaphage_RVC_JS4_GC31</strain>
    </source>
</reference>
<dbReference type="EMBL" id="OR769222">
    <property type="protein sequence ID" value="WQJ53025.1"/>
    <property type="molecule type" value="Genomic_DNA"/>
</dbReference>
<accession>A0ABZ0Z4N4</accession>
<dbReference type="Pfam" id="PF01909">
    <property type="entry name" value="NTP_transf_2"/>
    <property type="match status" value="1"/>
</dbReference>
<organism evidence="2 3">
    <name type="scientific">phage Lak_Megaphage_RVC_JS4_GC31</name>
    <dbReference type="NCBI Taxonomy" id="3109228"/>
    <lineage>
        <taxon>Viruses</taxon>
        <taxon>Duplodnaviria</taxon>
        <taxon>Heunggongvirae</taxon>
        <taxon>Uroviricota</taxon>
        <taxon>Caudoviricetes</taxon>
        <taxon>Caudoviricetes code 15 clade</taxon>
    </lineage>
</organism>
<protein>
    <recommendedName>
        <fullName evidence="1">Polymerase nucleotidyl transferase domain-containing protein</fullName>
    </recommendedName>
</protein>
<evidence type="ECO:0000313" key="2">
    <source>
        <dbReference type="EMBL" id="WQJ53025.1"/>
    </source>
</evidence>
<dbReference type="InterPro" id="IPR043519">
    <property type="entry name" value="NT_sf"/>
</dbReference>